<gene>
    <name evidence="5" type="primary">cas6</name>
    <name evidence="5" type="ORF">K9W46_09555</name>
</gene>
<protein>
    <submittedName>
        <fullName evidence="5">CRISPR-associated endoribonuclease Cas6</fullName>
    </submittedName>
</protein>
<dbReference type="GO" id="GO:0051607">
    <property type="term" value="P:defense response to virus"/>
    <property type="evidence" value="ECO:0007669"/>
    <property type="project" value="UniProtKB-KW"/>
</dbReference>
<dbReference type="NCBIfam" id="TIGR01877">
    <property type="entry name" value="cas_cas6"/>
    <property type="match status" value="1"/>
</dbReference>
<dbReference type="CDD" id="cd21140">
    <property type="entry name" value="Cas6_I-like"/>
    <property type="match status" value="1"/>
</dbReference>
<organism evidence="5">
    <name type="scientific">Candidatus Heimdallarchaeum endolithica</name>
    <dbReference type="NCBI Taxonomy" id="2876572"/>
    <lineage>
        <taxon>Archaea</taxon>
        <taxon>Promethearchaeati</taxon>
        <taxon>Candidatus Heimdallarchaeota</taxon>
        <taxon>Candidatus Heimdallarchaeia (ex Rinke et al. 2021) (nom. nud.)</taxon>
        <taxon>Candidatus Heimdallarchaeales</taxon>
        <taxon>Candidatus Heimdallarchaeaceae</taxon>
        <taxon>Candidatus Heimdallarchaeum</taxon>
    </lineage>
</organism>
<feature type="domain" description="CRISPR associated protein Cas6 C-terminal" evidence="4">
    <location>
        <begin position="116"/>
        <end position="243"/>
    </location>
</feature>
<dbReference type="InterPro" id="IPR010156">
    <property type="entry name" value="CRISPR-assoc_prot_Cas6"/>
</dbReference>
<dbReference type="Gene3D" id="3.30.70.1900">
    <property type="match status" value="1"/>
</dbReference>
<keyword evidence="3" id="KW-0051">Antiviral defense</keyword>
<reference evidence="5" key="1">
    <citation type="journal article" date="2022" name="Nat. Microbiol.">
        <title>Unique mobile elements and scalable gene flow at the prokaryote-eukaryote boundary revealed by circularized Asgard archaea genomes.</title>
        <authorList>
            <person name="Wu F."/>
            <person name="Speth D.R."/>
            <person name="Philosof A."/>
            <person name="Cremiere A."/>
            <person name="Narayanan A."/>
            <person name="Barco R.A."/>
            <person name="Connon S.A."/>
            <person name="Amend J.P."/>
            <person name="Antoshechkin I.A."/>
            <person name="Orphan V.J."/>
        </authorList>
    </citation>
    <scope>NUCLEOTIDE SEQUENCE</scope>
    <source>
        <strain evidence="5">PR6</strain>
    </source>
</reference>
<comment type="similarity">
    <text evidence="1">Belongs to the CRISPR-associated protein Cas6/Cse3/CasE family.</text>
</comment>
<dbReference type="GO" id="GO:0003723">
    <property type="term" value="F:RNA binding"/>
    <property type="evidence" value="ECO:0007669"/>
    <property type="project" value="UniProtKB-KW"/>
</dbReference>
<evidence type="ECO:0000256" key="3">
    <source>
        <dbReference type="ARBA" id="ARBA00023118"/>
    </source>
</evidence>
<accession>A0A9Y1FN10</accession>
<evidence type="ECO:0000313" key="5">
    <source>
        <dbReference type="EMBL" id="UJG42626.1"/>
    </source>
</evidence>
<evidence type="ECO:0000256" key="2">
    <source>
        <dbReference type="ARBA" id="ARBA00022884"/>
    </source>
</evidence>
<sequence>MRLLIKMDDVKKQYIDYAYNKLSGFIYSLLKKDFSSLHDKKDDYKFFCFSNIFGDSQKYLIISSPLKKIINSLYEQLMLKKKHEDVINIGEMQFRITDVQPIDIVLPRRNIHIVSSTPIIIRIPEQKYDEYQIPEKERKRRYVYWRPHYPFHAFLKQLSENLIKKYNHFYKTYIQNIDIFEQFSYKKTVYNKLFIHGEGHKFAATMWEFEWSYVDDFQYKLIKFGLDTGFGERNTMGFGFVNLKK</sequence>
<name>A0A9Y1FN10_9ARCH</name>
<dbReference type="PANTHER" id="PTHR36984:SF1">
    <property type="entry name" value="CRISPR-ASSOCIATED ENDORIBONUCLEASE CAS6 1"/>
    <property type="match status" value="1"/>
</dbReference>
<evidence type="ECO:0000256" key="1">
    <source>
        <dbReference type="ARBA" id="ARBA00005937"/>
    </source>
</evidence>
<dbReference type="PANTHER" id="PTHR36984">
    <property type="entry name" value="CRISPR-ASSOCIATED ENDORIBONUCLEASE CAS6 1"/>
    <property type="match status" value="1"/>
</dbReference>
<dbReference type="Gene3D" id="3.30.70.1890">
    <property type="match status" value="1"/>
</dbReference>
<evidence type="ECO:0000259" key="4">
    <source>
        <dbReference type="Pfam" id="PF01881"/>
    </source>
</evidence>
<dbReference type="EMBL" id="CP084167">
    <property type="protein sequence ID" value="UJG42626.1"/>
    <property type="molecule type" value="Genomic_DNA"/>
</dbReference>
<dbReference type="Pfam" id="PF01881">
    <property type="entry name" value="Cas_Cas6_C"/>
    <property type="match status" value="1"/>
</dbReference>
<dbReference type="Proteomes" id="UP001200513">
    <property type="component" value="Chromosome"/>
</dbReference>
<dbReference type="AlphaFoldDB" id="A0A9Y1FN10"/>
<dbReference type="GO" id="GO:0016788">
    <property type="term" value="F:hydrolase activity, acting on ester bonds"/>
    <property type="evidence" value="ECO:0007669"/>
    <property type="project" value="InterPro"/>
</dbReference>
<dbReference type="InterPro" id="IPR045747">
    <property type="entry name" value="CRISPR-assoc_prot_Cas6_N_sf"/>
</dbReference>
<dbReference type="InterPro" id="IPR049435">
    <property type="entry name" value="Cas_Cas6_C"/>
</dbReference>
<proteinExistence type="inferred from homology"/>
<keyword evidence="2" id="KW-0694">RNA-binding</keyword>